<protein>
    <submittedName>
        <fullName evidence="2">Uncharacterized protein</fullName>
    </submittedName>
</protein>
<dbReference type="EMBL" id="JACXVP010000006">
    <property type="protein sequence ID" value="KAG5601048.1"/>
    <property type="molecule type" value="Genomic_DNA"/>
</dbReference>
<comment type="caution">
    <text evidence="2">The sequence shown here is derived from an EMBL/GenBank/DDBJ whole genome shotgun (WGS) entry which is preliminary data.</text>
</comment>
<keyword evidence="1" id="KW-0175">Coiled coil</keyword>
<gene>
    <name evidence="2" type="ORF">H5410_032418</name>
</gene>
<evidence type="ECO:0000256" key="1">
    <source>
        <dbReference type="SAM" id="Coils"/>
    </source>
</evidence>
<sequence>MMNILMEKDGCEIAPLIAMRNKLMEEMLVMKEEIKELERERKILEELRDGRYMIRARSERQKKQYLQLQQLEREMKIHTEDTT</sequence>
<organism evidence="2 3">
    <name type="scientific">Solanum commersonii</name>
    <name type="common">Commerson's wild potato</name>
    <name type="synonym">Commerson's nightshade</name>
    <dbReference type="NCBI Taxonomy" id="4109"/>
    <lineage>
        <taxon>Eukaryota</taxon>
        <taxon>Viridiplantae</taxon>
        <taxon>Streptophyta</taxon>
        <taxon>Embryophyta</taxon>
        <taxon>Tracheophyta</taxon>
        <taxon>Spermatophyta</taxon>
        <taxon>Magnoliopsida</taxon>
        <taxon>eudicotyledons</taxon>
        <taxon>Gunneridae</taxon>
        <taxon>Pentapetalae</taxon>
        <taxon>asterids</taxon>
        <taxon>lamiids</taxon>
        <taxon>Solanales</taxon>
        <taxon>Solanaceae</taxon>
        <taxon>Solanoideae</taxon>
        <taxon>Solaneae</taxon>
        <taxon>Solanum</taxon>
    </lineage>
</organism>
<evidence type="ECO:0000313" key="2">
    <source>
        <dbReference type="EMBL" id="KAG5601048.1"/>
    </source>
</evidence>
<proteinExistence type="predicted"/>
<keyword evidence="3" id="KW-1185">Reference proteome</keyword>
<dbReference type="AlphaFoldDB" id="A0A9J5YMV6"/>
<evidence type="ECO:0000313" key="3">
    <source>
        <dbReference type="Proteomes" id="UP000824120"/>
    </source>
</evidence>
<name>A0A9J5YMV6_SOLCO</name>
<reference evidence="2 3" key="1">
    <citation type="submission" date="2020-09" db="EMBL/GenBank/DDBJ databases">
        <title>De no assembly of potato wild relative species, Solanum commersonii.</title>
        <authorList>
            <person name="Cho K."/>
        </authorList>
    </citation>
    <scope>NUCLEOTIDE SEQUENCE [LARGE SCALE GENOMIC DNA]</scope>
    <source>
        <strain evidence="2">LZ3.2</strain>
        <tissue evidence="2">Leaf</tissue>
    </source>
</reference>
<accession>A0A9J5YMV6</accession>
<dbReference type="Proteomes" id="UP000824120">
    <property type="component" value="Chromosome 6"/>
</dbReference>
<feature type="coiled-coil region" evidence="1">
    <location>
        <begin position="20"/>
        <end position="81"/>
    </location>
</feature>